<sequence length="235" mass="25456">MAERAPTAAVGEEHAMDAEAPASVAAAGGDRRSAARGFAVLRSFLAVQQRRAEAYSTLRRGFSAYMANGSELAFQQLCGSVTAEFNDCSKQVIEMVALLSTPEICRSDVANLLKDVQAHEREKLHLTARIQVLKKAGRPSERLVNHADCRSSNMAQHVCVHVKEITEAAGTEDAEADAEYDGALKEAIQGVQAAVTSINEHMEEVRYEIDALESEIVGNNLAEVEEAFPDTLLIK</sequence>
<dbReference type="OMA" id="LCNEITV"/>
<dbReference type="PANTHER" id="PTHR28309">
    <property type="entry name" value="REQUIRED FOR EXCISION 1-B DOMAIN-CONTAINING PROTEIN"/>
    <property type="match status" value="1"/>
</dbReference>
<dbReference type="OrthoDB" id="434723at2759"/>
<dbReference type="Pfam" id="PF14966">
    <property type="entry name" value="DNA_repr_REX1B"/>
    <property type="match status" value="1"/>
</dbReference>
<dbReference type="EnsemblPlants" id="OB01G20630.1">
    <property type="protein sequence ID" value="OB01G20630.1"/>
    <property type="gene ID" value="OB01G20630"/>
</dbReference>
<dbReference type="KEGG" id="obr:102722266"/>
<organism evidence="2">
    <name type="scientific">Oryza brachyantha</name>
    <name type="common">malo sina</name>
    <dbReference type="NCBI Taxonomy" id="4533"/>
    <lineage>
        <taxon>Eukaryota</taxon>
        <taxon>Viridiplantae</taxon>
        <taxon>Streptophyta</taxon>
        <taxon>Embryophyta</taxon>
        <taxon>Tracheophyta</taxon>
        <taxon>Spermatophyta</taxon>
        <taxon>Magnoliopsida</taxon>
        <taxon>Liliopsida</taxon>
        <taxon>Poales</taxon>
        <taxon>Poaceae</taxon>
        <taxon>BOP clade</taxon>
        <taxon>Oryzoideae</taxon>
        <taxon>Oryzeae</taxon>
        <taxon>Oryzinae</taxon>
        <taxon>Oryza</taxon>
    </lineage>
</organism>
<dbReference type="STRING" id="4533.J3KYK7"/>
<evidence type="ECO:0000313" key="2">
    <source>
        <dbReference type="EnsemblPlants" id="OB01G20630.1"/>
    </source>
</evidence>
<dbReference type="eggNOG" id="ENOG502QTMH">
    <property type="taxonomic scope" value="Eukaryota"/>
</dbReference>
<keyword evidence="1" id="KW-0175">Coiled coil</keyword>
<name>J3KYK7_ORYBR</name>
<dbReference type="HOGENOM" id="CLU_108664_0_0_1"/>
<dbReference type="PANTHER" id="PTHR28309:SF1">
    <property type="entry name" value="REQUIRED FOR EXCISION 1-B DOMAIN-CONTAINING PROTEIN"/>
    <property type="match status" value="1"/>
</dbReference>
<dbReference type="GeneID" id="102722266"/>
<proteinExistence type="predicted"/>
<dbReference type="InterPro" id="IPR039491">
    <property type="entry name" value="REX1-B"/>
</dbReference>
<evidence type="ECO:0000256" key="1">
    <source>
        <dbReference type="SAM" id="Coils"/>
    </source>
</evidence>
<reference evidence="2" key="2">
    <citation type="submission" date="2013-04" db="UniProtKB">
        <authorList>
            <consortium name="EnsemblPlants"/>
        </authorList>
    </citation>
    <scope>IDENTIFICATION</scope>
</reference>
<dbReference type="AlphaFoldDB" id="J3KYK7"/>
<dbReference type="Proteomes" id="UP000006038">
    <property type="component" value="Chromosome 1"/>
</dbReference>
<feature type="coiled-coil region" evidence="1">
    <location>
        <begin position="109"/>
        <end position="136"/>
    </location>
</feature>
<evidence type="ECO:0000313" key="3">
    <source>
        <dbReference type="Proteomes" id="UP000006038"/>
    </source>
</evidence>
<accession>J3KYK7</accession>
<protein>
    <submittedName>
        <fullName evidence="2">Uncharacterized protein</fullName>
    </submittedName>
</protein>
<keyword evidence="3" id="KW-1185">Reference proteome</keyword>
<reference evidence="2" key="1">
    <citation type="journal article" date="2013" name="Nat. Commun.">
        <title>Whole-genome sequencing of Oryza brachyantha reveals mechanisms underlying Oryza genome evolution.</title>
        <authorList>
            <person name="Chen J."/>
            <person name="Huang Q."/>
            <person name="Gao D."/>
            <person name="Wang J."/>
            <person name="Lang Y."/>
            <person name="Liu T."/>
            <person name="Li B."/>
            <person name="Bai Z."/>
            <person name="Luis Goicoechea J."/>
            <person name="Liang C."/>
            <person name="Chen C."/>
            <person name="Zhang W."/>
            <person name="Sun S."/>
            <person name="Liao Y."/>
            <person name="Zhang X."/>
            <person name="Yang L."/>
            <person name="Song C."/>
            <person name="Wang M."/>
            <person name="Shi J."/>
            <person name="Liu G."/>
            <person name="Liu J."/>
            <person name="Zhou H."/>
            <person name="Zhou W."/>
            <person name="Yu Q."/>
            <person name="An N."/>
            <person name="Chen Y."/>
            <person name="Cai Q."/>
            <person name="Wang B."/>
            <person name="Liu B."/>
            <person name="Min J."/>
            <person name="Huang Y."/>
            <person name="Wu H."/>
            <person name="Li Z."/>
            <person name="Zhang Y."/>
            <person name="Yin Y."/>
            <person name="Song W."/>
            <person name="Jiang J."/>
            <person name="Jackson S.A."/>
            <person name="Wing R.A."/>
            <person name="Wang J."/>
            <person name="Chen M."/>
        </authorList>
    </citation>
    <scope>NUCLEOTIDE SEQUENCE [LARGE SCALE GENOMIC DNA]</scope>
    <source>
        <strain evidence="2">cv. IRGC 101232</strain>
    </source>
</reference>
<dbReference type="Gramene" id="OB01G20630.1">
    <property type="protein sequence ID" value="OB01G20630.1"/>
    <property type="gene ID" value="OB01G20630"/>
</dbReference>